<dbReference type="Proteomes" id="UP000229893">
    <property type="component" value="Unassembled WGS sequence"/>
</dbReference>
<name>A0A2H0N747_9BACT</name>
<evidence type="ECO:0000313" key="2">
    <source>
        <dbReference type="Proteomes" id="UP000229893"/>
    </source>
</evidence>
<evidence type="ECO:0000313" key="1">
    <source>
        <dbReference type="EMBL" id="PIR04711.1"/>
    </source>
</evidence>
<dbReference type="EMBL" id="PCWO01000044">
    <property type="protein sequence ID" value="PIR04711.1"/>
    <property type="molecule type" value="Genomic_DNA"/>
</dbReference>
<dbReference type="AlphaFoldDB" id="A0A2H0N747"/>
<comment type="caution">
    <text evidence="1">The sequence shown here is derived from an EMBL/GenBank/DDBJ whole genome shotgun (WGS) entry which is preliminary data.</text>
</comment>
<sequence length="296" mass="32117">MFRFLGSLIFIGLLGGGVYSFYYMGYDFKDVKNTLTALVSDTGLFSKEMEWIQNDFKGNDKFTFDKPVDYVIEEDEENGVVLLKSSDNEESDVTIAFEELAEIKLPGTASSTAESVETVIVSGQTATILKGKEGENNVAYIPVPGGGQVVVSGKGKVFEETYQHIDVSPSVANWSIFGKELPETIRIAKILDSYLASISSQILGGEVNNSVKGNLIITIKDQSVSYIGFGDGANQQALILDTNVKEGESPKVLGFYKLPIVKNGSRYIVKGESGEAVAILPTSSMILEKDSGGEWR</sequence>
<proteinExistence type="predicted"/>
<accession>A0A2H0N747</accession>
<protein>
    <submittedName>
        <fullName evidence="1">Uncharacterized protein</fullName>
    </submittedName>
</protein>
<organism evidence="1 2">
    <name type="scientific">Candidatus Liptonbacteria bacterium CG11_big_fil_rev_8_21_14_0_20_35_14</name>
    <dbReference type="NCBI Taxonomy" id="1974634"/>
    <lineage>
        <taxon>Bacteria</taxon>
        <taxon>Candidatus Liptoniibacteriota</taxon>
    </lineage>
</organism>
<gene>
    <name evidence="1" type="ORF">COV57_03030</name>
</gene>
<reference evidence="1 2" key="1">
    <citation type="submission" date="2017-09" db="EMBL/GenBank/DDBJ databases">
        <title>Depth-based differentiation of microbial function through sediment-hosted aquifers and enrichment of novel symbionts in the deep terrestrial subsurface.</title>
        <authorList>
            <person name="Probst A.J."/>
            <person name="Ladd B."/>
            <person name="Jarett J.K."/>
            <person name="Geller-Mcgrath D.E."/>
            <person name="Sieber C.M."/>
            <person name="Emerson J.B."/>
            <person name="Anantharaman K."/>
            <person name="Thomas B.C."/>
            <person name="Malmstrom R."/>
            <person name="Stieglmeier M."/>
            <person name="Klingl A."/>
            <person name="Woyke T."/>
            <person name="Ryan C.M."/>
            <person name="Banfield J.F."/>
        </authorList>
    </citation>
    <scope>NUCLEOTIDE SEQUENCE [LARGE SCALE GENOMIC DNA]</scope>
    <source>
        <strain evidence="1">CG11_big_fil_rev_8_21_14_0_20_35_14</strain>
    </source>
</reference>